<evidence type="ECO:0000313" key="9">
    <source>
        <dbReference type="EMBL" id="RXS75351.1"/>
    </source>
</evidence>
<dbReference type="OrthoDB" id="2360475at2"/>
<evidence type="ECO:0000256" key="2">
    <source>
        <dbReference type="ARBA" id="ARBA00006683"/>
    </source>
</evidence>
<reference evidence="9 10" key="1">
    <citation type="submission" date="2019-01" db="EMBL/GenBank/DDBJ databases">
        <title>Blautia sp. nov. KGMB01111 isolated human feces.</title>
        <authorList>
            <person name="Park J.-E."/>
            <person name="Kim J.-S."/>
            <person name="Park S.-H."/>
        </authorList>
    </citation>
    <scope>NUCLEOTIDE SEQUENCE [LARGE SCALE GENOMIC DNA]</scope>
    <source>
        <strain evidence="9 10">KGMB01111</strain>
    </source>
</reference>
<dbReference type="Pfam" id="PF02706">
    <property type="entry name" value="Wzz"/>
    <property type="match status" value="1"/>
</dbReference>
<feature type="domain" description="Polysaccharide chain length determinant N-terminal" evidence="8">
    <location>
        <begin position="9"/>
        <end position="98"/>
    </location>
</feature>
<evidence type="ECO:0000313" key="10">
    <source>
        <dbReference type="Proteomes" id="UP000290106"/>
    </source>
</evidence>
<sequence>MKENMYDEDTIDLLELARVLLKKWWLILLSAVFGGALALLVTITMINPQYQSNAMLYILSKTTTVTSLADLQLGSELTADFEVIAKSKPVLDSAIEKLKTESDKKFTRDELNQMLSVSNKSDTRILVISATSTDPTDASLVANAVAEATAEQMAYIMKSDEPTTVEKAEVESTPVSPSLKKNLLMGILAGMVLACGVLVVGYLMNDTINTEDDIKRYLDAPTLIIIPAEKGLAKKEKRRRK</sequence>
<organism evidence="9 10">
    <name type="scientific">Blautia faecicola</name>
    <dbReference type="NCBI Taxonomy" id="2509240"/>
    <lineage>
        <taxon>Bacteria</taxon>
        <taxon>Bacillati</taxon>
        <taxon>Bacillota</taxon>
        <taxon>Clostridia</taxon>
        <taxon>Lachnospirales</taxon>
        <taxon>Lachnospiraceae</taxon>
        <taxon>Blautia</taxon>
    </lineage>
</organism>
<keyword evidence="3" id="KW-1003">Cell membrane</keyword>
<dbReference type="PANTHER" id="PTHR32309:SF13">
    <property type="entry name" value="FERRIC ENTEROBACTIN TRANSPORT PROTEIN FEPE"/>
    <property type="match status" value="1"/>
</dbReference>
<evidence type="ECO:0000256" key="4">
    <source>
        <dbReference type="ARBA" id="ARBA00022692"/>
    </source>
</evidence>
<dbReference type="GO" id="GO:0005886">
    <property type="term" value="C:plasma membrane"/>
    <property type="evidence" value="ECO:0007669"/>
    <property type="project" value="UniProtKB-SubCell"/>
</dbReference>
<dbReference type="EMBL" id="SDKC01000001">
    <property type="protein sequence ID" value="RXS75351.1"/>
    <property type="molecule type" value="Genomic_DNA"/>
</dbReference>
<comment type="similarity">
    <text evidence="2">Belongs to the CpsC/CapA family.</text>
</comment>
<gene>
    <name evidence="9" type="ORF">ETP43_09035</name>
</gene>
<comment type="caution">
    <text evidence="9">The sequence shown here is derived from an EMBL/GenBank/DDBJ whole genome shotgun (WGS) entry which is preliminary data.</text>
</comment>
<accession>A0A4Q1RI18</accession>
<dbReference type="InterPro" id="IPR003856">
    <property type="entry name" value="LPS_length_determ_N"/>
</dbReference>
<dbReference type="Proteomes" id="UP000290106">
    <property type="component" value="Unassembled WGS sequence"/>
</dbReference>
<evidence type="ECO:0000256" key="6">
    <source>
        <dbReference type="ARBA" id="ARBA00023136"/>
    </source>
</evidence>
<dbReference type="InterPro" id="IPR050445">
    <property type="entry name" value="Bact_polysacc_biosynth/exp"/>
</dbReference>
<keyword evidence="10" id="KW-1185">Reference proteome</keyword>
<evidence type="ECO:0000256" key="7">
    <source>
        <dbReference type="SAM" id="Phobius"/>
    </source>
</evidence>
<dbReference type="AlphaFoldDB" id="A0A4Q1RI18"/>
<evidence type="ECO:0000256" key="1">
    <source>
        <dbReference type="ARBA" id="ARBA00004651"/>
    </source>
</evidence>
<dbReference type="PANTHER" id="PTHR32309">
    <property type="entry name" value="TYROSINE-PROTEIN KINASE"/>
    <property type="match status" value="1"/>
</dbReference>
<evidence type="ECO:0000259" key="8">
    <source>
        <dbReference type="Pfam" id="PF02706"/>
    </source>
</evidence>
<evidence type="ECO:0000256" key="3">
    <source>
        <dbReference type="ARBA" id="ARBA00022475"/>
    </source>
</evidence>
<feature type="transmembrane region" description="Helical" evidence="7">
    <location>
        <begin position="183"/>
        <end position="204"/>
    </location>
</feature>
<proteinExistence type="inferred from homology"/>
<comment type="subcellular location">
    <subcellularLocation>
        <location evidence="1">Cell membrane</location>
        <topology evidence="1">Multi-pass membrane protein</topology>
    </subcellularLocation>
</comment>
<name>A0A4Q1RI18_9FIRM</name>
<keyword evidence="5 7" id="KW-1133">Transmembrane helix</keyword>
<feature type="transmembrane region" description="Helical" evidence="7">
    <location>
        <begin position="24"/>
        <end position="46"/>
    </location>
</feature>
<evidence type="ECO:0000256" key="5">
    <source>
        <dbReference type="ARBA" id="ARBA00022989"/>
    </source>
</evidence>
<dbReference type="RefSeq" id="WP_129257823.1">
    <property type="nucleotide sequence ID" value="NZ_SDKC01000001.1"/>
</dbReference>
<keyword evidence="6 7" id="KW-0472">Membrane</keyword>
<protein>
    <submittedName>
        <fullName evidence="9">Polysaccharide export protein</fullName>
    </submittedName>
</protein>
<dbReference type="GO" id="GO:0004713">
    <property type="term" value="F:protein tyrosine kinase activity"/>
    <property type="evidence" value="ECO:0007669"/>
    <property type="project" value="TreeGrafter"/>
</dbReference>
<keyword evidence="4 7" id="KW-0812">Transmembrane</keyword>